<protein>
    <submittedName>
        <fullName evidence="1">Uncharacterized protein</fullName>
    </submittedName>
</protein>
<sequence>MKTVRRIALYTLCLLLTLSWVTSSVSNIIKISTEKKIVDKKEAVPEGKSEVEEKKIEIVLDFPTPFSIPFQTIVSTEFHFSKGTTLPQSVILDLSNPPPEFHLFA</sequence>
<keyword evidence="2" id="KW-1185">Reference proteome</keyword>
<dbReference type="Proteomes" id="UP000249177">
    <property type="component" value="Unassembled WGS sequence"/>
</dbReference>
<dbReference type="EMBL" id="QKXH01000007">
    <property type="protein sequence ID" value="PZX93120.1"/>
    <property type="molecule type" value="Genomic_DNA"/>
</dbReference>
<proteinExistence type="predicted"/>
<evidence type="ECO:0000313" key="1">
    <source>
        <dbReference type="EMBL" id="PZX93120.1"/>
    </source>
</evidence>
<accession>A0A2W7TWI9</accession>
<organism evidence="1 2">
    <name type="scientific">Flavobacterium aquariorum</name>
    <dbReference type="NCBI Taxonomy" id="2217670"/>
    <lineage>
        <taxon>Bacteria</taxon>
        <taxon>Pseudomonadati</taxon>
        <taxon>Bacteroidota</taxon>
        <taxon>Flavobacteriia</taxon>
        <taxon>Flavobacteriales</taxon>
        <taxon>Flavobacteriaceae</taxon>
        <taxon>Flavobacterium</taxon>
    </lineage>
</organism>
<dbReference type="AlphaFoldDB" id="A0A2W7TWI9"/>
<reference evidence="1 2" key="1">
    <citation type="submission" date="2018-06" db="EMBL/GenBank/DDBJ databases">
        <title>Flavobacterium sp IMCC34762, genome.</title>
        <authorList>
            <person name="Joung Y."/>
            <person name="Cho J."/>
            <person name="Song J."/>
        </authorList>
    </citation>
    <scope>NUCLEOTIDE SEQUENCE [LARGE SCALE GENOMIC DNA]</scope>
    <source>
        <strain evidence="1 2">IMCC34762</strain>
    </source>
</reference>
<dbReference type="OrthoDB" id="1366686at2"/>
<gene>
    <name evidence="1" type="ORF">DOS84_12205</name>
</gene>
<name>A0A2W7TWI9_9FLAO</name>
<dbReference type="RefSeq" id="WP_111410401.1">
    <property type="nucleotide sequence ID" value="NZ_QKXH01000007.1"/>
</dbReference>
<evidence type="ECO:0000313" key="2">
    <source>
        <dbReference type="Proteomes" id="UP000249177"/>
    </source>
</evidence>
<comment type="caution">
    <text evidence="1">The sequence shown here is derived from an EMBL/GenBank/DDBJ whole genome shotgun (WGS) entry which is preliminary data.</text>
</comment>